<dbReference type="AlphaFoldDB" id="A0A6A5VQE7"/>
<accession>A0A6A5VQE7</accession>
<name>A0A6A5VQE7_9PLEO</name>
<keyword evidence="1" id="KW-0812">Transmembrane</keyword>
<keyword evidence="1" id="KW-0472">Membrane</keyword>
<dbReference type="OrthoDB" id="5365701at2759"/>
<evidence type="ECO:0000313" key="2">
    <source>
        <dbReference type="EMBL" id="KAF1979451.1"/>
    </source>
</evidence>
<protein>
    <recommendedName>
        <fullName evidence="4">Fungal N-terminal domain-containing protein</fullName>
    </recommendedName>
</protein>
<reference evidence="2" key="1">
    <citation type="journal article" date="2020" name="Stud. Mycol.">
        <title>101 Dothideomycetes genomes: a test case for predicting lifestyles and emergence of pathogens.</title>
        <authorList>
            <person name="Haridas S."/>
            <person name="Albert R."/>
            <person name="Binder M."/>
            <person name="Bloem J."/>
            <person name="Labutti K."/>
            <person name="Salamov A."/>
            <person name="Andreopoulos B."/>
            <person name="Baker S."/>
            <person name="Barry K."/>
            <person name="Bills G."/>
            <person name="Bluhm B."/>
            <person name="Cannon C."/>
            <person name="Castanera R."/>
            <person name="Culley D."/>
            <person name="Daum C."/>
            <person name="Ezra D."/>
            <person name="Gonzalez J."/>
            <person name="Henrissat B."/>
            <person name="Kuo A."/>
            <person name="Liang C."/>
            <person name="Lipzen A."/>
            <person name="Lutzoni F."/>
            <person name="Magnuson J."/>
            <person name="Mondo S."/>
            <person name="Nolan M."/>
            <person name="Ohm R."/>
            <person name="Pangilinan J."/>
            <person name="Park H.-J."/>
            <person name="Ramirez L."/>
            <person name="Alfaro M."/>
            <person name="Sun H."/>
            <person name="Tritt A."/>
            <person name="Yoshinaga Y."/>
            <person name="Zwiers L.-H."/>
            <person name="Turgeon B."/>
            <person name="Goodwin S."/>
            <person name="Spatafora J."/>
            <person name="Crous P."/>
            <person name="Grigoriev I."/>
        </authorList>
    </citation>
    <scope>NUCLEOTIDE SEQUENCE</scope>
    <source>
        <strain evidence="2">CBS 107.79</strain>
    </source>
</reference>
<gene>
    <name evidence="2" type="ORF">BU23DRAFT_562879</name>
</gene>
<sequence length="279" mass="30581">MSSYVTHDSGLSSTALLLLVEPITIVTAVLTIASKCITITKDLKEIRGAFSFASLTIIAFCTESSICSSALFRLQTLLEWQGNTGSQQLLAQPLFLDSCDAALTGCTAVLSCLDAELGTLRQAAEGGGNLDWRQKVNAAWKEDTMQSLLSLLRGQVTALNLLLQCTQMETLVETNRLLVSQTDAMDRMRSDIHALRVNYPGKNIPDSVLSSTRTMLELFDDTSSIVGNQQFSFDDEIVNAQAYRKVLAAARTRQFDRSLPTGERFVPSTRRATEIDQLS</sequence>
<evidence type="ECO:0008006" key="4">
    <source>
        <dbReference type="Google" id="ProtNLM"/>
    </source>
</evidence>
<evidence type="ECO:0000256" key="1">
    <source>
        <dbReference type="SAM" id="Phobius"/>
    </source>
</evidence>
<feature type="transmembrane region" description="Helical" evidence="1">
    <location>
        <begin position="15"/>
        <end position="37"/>
    </location>
</feature>
<feature type="transmembrane region" description="Helical" evidence="1">
    <location>
        <begin position="49"/>
        <end position="72"/>
    </location>
</feature>
<organism evidence="2 3">
    <name type="scientific">Bimuria novae-zelandiae CBS 107.79</name>
    <dbReference type="NCBI Taxonomy" id="1447943"/>
    <lineage>
        <taxon>Eukaryota</taxon>
        <taxon>Fungi</taxon>
        <taxon>Dikarya</taxon>
        <taxon>Ascomycota</taxon>
        <taxon>Pezizomycotina</taxon>
        <taxon>Dothideomycetes</taxon>
        <taxon>Pleosporomycetidae</taxon>
        <taxon>Pleosporales</taxon>
        <taxon>Massarineae</taxon>
        <taxon>Didymosphaeriaceae</taxon>
        <taxon>Bimuria</taxon>
    </lineage>
</organism>
<keyword evidence="3" id="KW-1185">Reference proteome</keyword>
<evidence type="ECO:0000313" key="3">
    <source>
        <dbReference type="Proteomes" id="UP000800036"/>
    </source>
</evidence>
<proteinExistence type="predicted"/>
<keyword evidence="1" id="KW-1133">Transmembrane helix</keyword>
<dbReference type="EMBL" id="ML976657">
    <property type="protein sequence ID" value="KAF1979451.1"/>
    <property type="molecule type" value="Genomic_DNA"/>
</dbReference>
<dbReference type="Proteomes" id="UP000800036">
    <property type="component" value="Unassembled WGS sequence"/>
</dbReference>